<gene>
    <name evidence="10" type="ORF">SAMN05443094_101162</name>
</gene>
<dbReference type="GO" id="GO:0016682">
    <property type="term" value="F:oxidoreductase activity, acting on diphenols and related substances as donors, oxygen as acceptor"/>
    <property type="evidence" value="ECO:0007669"/>
    <property type="project" value="UniProtKB-UniRule"/>
</dbReference>
<keyword evidence="4 9" id="KW-1003">Cell membrane</keyword>
<dbReference type="AlphaFoldDB" id="A0A1N6NHW8"/>
<dbReference type="GO" id="GO:0009319">
    <property type="term" value="C:cytochrome o ubiquinol oxidase complex"/>
    <property type="evidence" value="ECO:0007669"/>
    <property type="project" value="TreeGrafter"/>
</dbReference>
<dbReference type="GO" id="GO:0005886">
    <property type="term" value="C:plasma membrane"/>
    <property type="evidence" value="ECO:0007669"/>
    <property type="project" value="UniProtKB-SubCell"/>
</dbReference>
<evidence type="ECO:0000256" key="8">
    <source>
        <dbReference type="ARBA" id="ARBA00023136"/>
    </source>
</evidence>
<dbReference type="GO" id="GO:0015990">
    <property type="term" value="P:electron transport coupled proton transport"/>
    <property type="evidence" value="ECO:0007669"/>
    <property type="project" value="TreeGrafter"/>
</dbReference>
<keyword evidence="5 9" id="KW-0812">Transmembrane</keyword>
<organism evidence="10 11">
    <name type="scientific">Domibacillus enclensis</name>
    <dbReference type="NCBI Taxonomy" id="1017273"/>
    <lineage>
        <taxon>Bacteria</taxon>
        <taxon>Bacillati</taxon>
        <taxon>Bacillota</taxon>
        <taxon>Bacilli</taxon>
        <taxon>Bacillales</taxon>
        <taxon>Bacillaceae</taxon>
        <taxon>Domibacillus</taxon>
    </lineage>
</organism>
<comment type="subcellular location">
    <subcellularLocation>
        <location evidence="2 9">Cell membrane</location>
        <topology evidence="2 9">Multi-pass membrane protein</topology>
    </subcellularLocation>
</comment>
<dbReference type="InterPro" id="IPR005171">
    <property type="entry name" value="Cyt_c_oxidase_su4_prok"/>
</dbReference>
<dbReference type="InterPro" id="IPR050968">
    <property type="entry name" value="Cytochrome_c_oxidase_bac_sub4"/>
</dbReference>
<evidence type="ECO:0000313" key="10">
    <source>
        <dbReference type="EMBL" id="SIP91670.1"/>
    </source>
</evidence>
<evidence type="ECO:0000256" key="7">
    <source>
        <dbReference type="ARBA" id="ARBA00023002"/>
    </source>
</evidence>
<feature type="transmembrane region" description="Helical" evidence="9">
    <location>
        <begin position="12"/>
        <end position="30"/>
    </location>
</feature>
<keyword evidence="8 9" id="KW-0472">Membrane</keyword>
<evidence type="ECO:0000313" key="11">
    <source>
        <dbReference type="Proteomes" id="UP000186385"/>
    </source>
</evidence>
<feature type="transmembrane region" description="Helical" evidence="9">
    <location>
        <begin position="36"/>
        <end position="56"/>
    </location>
</feature>
<name>A0A1N6NHW8_9BACI</name>
<evidence type="ECO:0000256" key="4">
    <source>
        <dbReference type="ARBA" id="ARBA00022475"/>
    </source>
</evidence>
<sequence length="97" mass="10883">MMKQLFPKQHVMGFIFSLALSVVALAVITFDMSYKMGMGILLVTALAQASVQLLLFMHIGESEDRRTLYTNIGYALFVGVVTILGTLFTMIWGYQIR</sequence>
<feature type="transmembrane region" description="Helical" evidence="9">
    <location>
        <begin position="68"/>
        <end position="94"/>
    </location>
</feature>
<dbReference type="GO" id="GO:0042773">
    <property type="term" value="P:ATP synthesis coupled electron transport"/>
    <property type="evidence" value="ECO:0007669"/>
    <property type="project" value="UniProtKB-UniRule"/>
</dbReference>
<dbReference type="NCBIfam" id="TIGR02901">
    <property type="entry name" value="QoxD"/>
    <property type="match status" value="1"/>
</dbReference>
<dbReference type="InterPro" id="IPR014250">
    <property type="entry name" value="QoxD"/>
</dbReference>
<dbReference type="Proteomes" id="UP000186385">
    <property type="component" value="Unassembled WGS sequence"/>
</dbReference>
<dbReference type="GO" id="GO:0009486">
    <property type="term" value="F:cytochrome bo3 ubiquinol oxidase activity"/>
    <property type="evidence" value="ECO:0007669"/>
    <property type="project" value="TreeGrafter"/>
</dbReference>
<evidence type="ECO:0000256" key="1">
    <source>
        <dbReference type="ARBA" id="ARBA00000725"/>
    </source>
</evidence>
<reference evidence="10 11" key="1">
    <citation type="submission" date="2017-01" db="EMBL/GenBank/DDBJ databases">
        <authorList>
            <person name="Mah S.A."/>
            <person name="Swanson W.J."/>
            <person name="Moy G.W."/>
            <person name="Vacquier V.D."/>
        </authorList>
    </citation>
    <scope>NUCLEOTIDE SEQUENCE [LARGE SCALE GENOMIC DNA]</scope>
    <source>
        <strain evidence="10 11">NIO-1016</strain>
    </source>
</reference>
<dbReference type="EMBL" id="FTLX01000001">
    <property type="protein sequence ID" value="SIP91670.1"/>
    <property type="molecule type" value="Genomic_DNA"/>
</dbReference>
<evidence type="ECO:0000256" key="6">
    <source>
        <dbReference type="ARBA" id="ARBA00022989"/>
    </source>
</evidence>
<comment type="function">
    <text evidence="9">Catalyzes quinol oxidation with the concomitant reduction of oxygen to water.</text>
</comment>
<proteinExistence type="inferred from homology"/>
<accession>A0A1N6NHW8</accession>
<keyword evidence="6 9" id="KW-1133">Transmembrane helix</keyword>
<dbReference type="Pfam" id="PF03626">
    <property type="entry name" value="COX4_pro"/>
    <property type="match status" value="1"/>
</dbReference>
<keyword evidence="7 9" id="KW-0560">Oxidoreductase</keyword>
<evidence type="ECO:0000256" key="9">
    <source>
        <dbReference type="RuleBase" id="RU367153"/>
    </source>
</evidence>
<evidence type="ECO:0000256" key="2">
    <source>
        <dbReference type="ARBA" id="ARBA00004651"/>
    </source>
</evidence>
<evidence type="ECO:0000256" key="5">
    <source>
        <dbReference type="ARBA" id="ARBA00022692"/>
    </source>
</evidence>
<dbReference type="PANTHER" id="PTHR36835">
    <property type="entry name" value="CYTOCHROME BO(3) UBIQUINOL OXIDASE SUBUNIT 4"/>
    <property type="match status" value="1"/>
</dbReference>
<dbReference type="EC" id="1.10.3.-" evidence="9"/>
<comment type="similarity">
    <text evidence="3 9">Belongs to the cytochrome c oxidase bacterial subunit 4 family.</text>
</comment>
<dbReference type="STRING" id="1017273.SAMN05443094_101162"/>
<evidence type="ECO:0000256" key="3">
    <source>
        <dbReference type="ARBA" id="ARBA00008079"/>
    </source>
</evidence>
<protein>
    <recommendedName>
        <fullName evidence="9">Quinol oxidase subunit 4</fullName>
        <ecNumber evidence="9">1.10.3.-</ecNumber>
    </recommendedName>
</protein>
<dbReference type="GO" id="GO:0015078">
    <property type="term" value="F:proton transmembrane transporter activity"/>
    <property type="evidence" value="ECO:0007669"/>
    <property type="project" value="TreeGrafter"/>
</dbReference>
<comment type="catalytic activity">
    <reaction evidence="1 9">
        <text>2 a quinol + O2 = 2 a quinone + 2 H2O</text>
        <dbReference type="Rhea" id="RHEA:55376"/>
        <dbReference type="ChEBI" id="CHEBI:15377"/>
        <dbReference type="ChEBI" id="CHEBI:15379"/>
        <dbReference type="ChEBI" id="CHEBI:24646"/>
        <dbReference type="ChEBI" id="CHEBI:132124"/>
    </reaction>
</comment>
<dbReference type="PANTHER" id="PTHR36835:SF1">
    <property type="entry name" value="CYTOCHROME BO(3) UBIQUINOL OXIDASE SUBUNIT 4"/>
    <property type="match status" value="1"/>
</dbReference>
<dbReference type="GO" id="GO:0019646">
    <property type="term" value="P:aerobic electron transport chain"/>
    <property type="evidence" value="ECO:0007669"/>
    <property type="project" value="TreeGrafter"/>
</dbReference>